<comment type="caution">
    <text evidence="6">The sequence shown here is derived from an EMBL/GenBank/DDBJ whole genome shotgun (WGS) entry which is preliminary data.</text>
</comment>
<evidence type="ECO:0000259" key="5">
    <source>
        <dbReference type="Pfam" id="PF00588"/>
    </source>
</evidence>
<keyword evidence="3" id="KW-0808">Transferase</keyword>
<feature type="domain" description="tRNA/rRNA methyltransferase SpoU type" evidence="5">
    <location>
        <begin position="16"/>
        <end position="147"/>
    </location>
</feature>
<sequence length="154" mass="17234">MSRTRTAKDARGYFGVAAWRPKTQDNVGTLWRSAHIFGAAFLATVGARYRKQPSDTLASYRHVPLFSFVDPADFWDHIPHDCRPVAVEIDSRAKPVGDFVHPQRAVYILGPEDGNLPGLILDRAWAVVQLPGEFCLNLAVAGSLIMYDRINKQR</sequence>
<evidence type="ECO:0000256" key="1">
    <source>
        <dbReference type="ARBA" id="ARBA00007228"/>
    </source>
</evidence>
<organism evidence="6">
    <name type="scientific">marine sediment metagenome</name>
    <dbReference type="NCBI Taxonomy" id="412755"/>
    <lineage>
        <taxon>unclassified sequences</taxon>
        <taxon>metagenomes</taxon>
        <taxon>ecological metagenomes</taxon>
    </lineage>
</organism>
<proteinExistence type="inferred from homology"/>
<dbReference type="InterPro" id="IPR029028">
    <property type="entry name" value="Alpha/beta_knot_MTases"/>
</dbReference>
<dbReference type="PANTHER" id="PTHR42786">
    <property type="entry name" value="TRNA/RRNA METHYLTRANSFERASE"/>
    <property type="match status" value="1"/>
</dbReference>
<dbReference type="CDD" id="cd18098">
    <property type="entry name" value="SpoU-like"/>
    <property type="match status" value="1"/>
</dbReference>
<dbReference type="EMBL" id="LAZR01042178">
    <property type="protein sequence ID" value="KKL10159.1"/>
    <property type="molecule type" value="Genomic_DNA"/>
</dbReference>
<comment type="similarity">
    <text evidence="1">Belongs to the class IV-like SAM-binding methyltransferase superfamily. RNA methyltransferase TrmH family.</text>
</comment>
<gene>
    <name evidence="6" type="ORF">LCGC14_2558620</name>
</gene>
<dbReference type="InterPro" id="IPR001537">
    <property type="entry name" value="SpoU_MeTrfase"/>
</dbReference>
<dbReference type="AlphaFoldDB" id="A0A0F9AKN6"/>
<evidence type="ECO:0000256" key="2">
    <source>
        <dbReference type="ARBA" id="ARBA00022603"/>
    </source>
</evidence>
<dbReference type="GO" id="GO:0005829">
    <property type="term" value="C:cytosol"/>
    <property type="evidence" value="ECO:0007669"/>
    <property type="project" value="TreeGrafter"/>
</dbReference>
<evidence type="ECO:0000313" key="6">
    <source>
        <dbReference type="EMBL" id="KKL10159.1"/>
    </source>
</evidence>
<evidence type="ECO:0000256" key="3">
    <source>
        <dbReference type="ARBA" id="ARBA00022679"/>
    </source>
</evidence>
<dbReference type="GO" id="GO:0002128">
    <property type="term" value="P:tRNA nucleoside ribose methylation"/>
    <property type="evidence" value="ECO:0007669"/>
    <property type="project" value="TreeGrafter"/>
</dbReference>
<reference evidence="6" key="1">
    <citation type="journal article" date="2015" name="Nature">
        <title>Complex archaea that bridge the gap between prokaryotes and eukaryotes.</title>
        <authorList>
            <person name="Spang A."/>
            <person name="Saw J.H."/>
            <person name="Jorgensen S.L."/>
            <person name="Zaremba-Niedzwiedzka K."/>
            <person name="Martijn J."/>
            <person name="Lind A.E."/>
            <person name="van Eijk R."/>
            <person name="Schleper C."/>
            <person name="Guy L."/>
            <person name="Ettema T.J."/>
        </authorList>
    </citation>
    <scope>NUCLEOTIDE SEQUENCE</scope>
</reference>
<evidence type="ECO:0000256" key="4">
    <source>
        <dbReference type="ARBA" id="ARBA00022691"/>
    </source>
</evidence>
<dbReference type="PANTHER" id="PTHR42786:SF6">
    <property type="entry name" value="TRNA_RRNA METHYLTRANSFERASE SPOU TYPE DOMAIN-CONTAINING PROTEIN"/>
    <property type="match status" value="1"/>
</dbReference>
<dbReference type="GO" id="GO:0003723">
    <property type="term" value="F:RNA binding"/>
    <property type="evidence" value="ECO:0007669"/>
    <property type="project" value="InterPro"/>
</dbReference>
<dbReference type="GO" id="GO:0008173">
    <property type="term" value="F:RNA methyltransferase activity"/>
    <property type="evidence" value="ECO:0007669"/>
    <property type="project" value="InterPro"/>
</dbReference>
<dbReference type="InterPro" id="IPR004384">
    <property type="entry name" value="RNA_MeTrfase_TrmJ/LasT"/>
</dbReference>
<dbReference type="InterPro" id="IPR029026">
    <property type="entry name" value="tRNA_m1G_MTases_N"/>
</dbReference>
<accession>A0A0F9AKN6</accession>
<protein>
    <recommendedName>
        <fullName evidence="5">tRNA/rRNA methyltransferase SpoU type domain-containing protein</fullName>
    </recommendedName>
</protein>
<dbReference type="SUPFAM" id="SSF75217">
    <property type="entry name" value="alpha/beta knot"/>
    <property type="match status" value="1"/>
</dbReference>
<keyword evidence="4" id="KW-0949">S-adenosyl-L-methionine</keyword>
<dbReference type="Gene3D" id="3.40.1280.10">
    <property type="match status" value="1"/>
</dbReference>
<name>A0A0F9AKN6_9ZZZZ</name>
<dbReference type="Pfam" id="PF00588">
    <property type="entry name" value="SpoU_methylase"/>
    <property type="match status" value="1"/>
</dbReference>
<keyword evidence="2" id="KW-0489">Methyltransferase</keyword>